<evidence type="ECO:0000259" key="2">
    <source>
        <dbReference type="Pfam" id="PF01565"/>
    </source>
</evidence>
<dbReference type="Pfam" id="PF01565">
    <property type="entry name" value="FAD_binding_4"/>
    <property type="match status" value="1"/>
</dbReference>
<feature type="domain" description="FAD linked oxidase N-terminal" evidence="2">
    <location>
        <begin position="12"/>
        <end position="84"/>
    </location>
</feature>
<reference evidence="3" key="1">
    <citation type="journal article" date="2018" name="Genome Announc.">
        <title>Draft Genome Sequence of Mycobacterium montefiorense Isolated from Japanese Black Salamander (Hynobius nigrescens).</title>
        <authorList>
            <person name="Fukano H."/>
            <person name="Yoshida M."/>
            <person name="Shimizu A."/>
            <person name="Iwao H."/>
            <person name="Katayama Y."/>
            <person name="Omatsu T."/>
            <person name="Mizutani T."/>
            <person name="Kurata O."/>
            <person name="Wada S."/>
            <person name="Hoshino Y."/>
        </authorList>
    </citation>
    <scope>NUCLEOTIDE SEQUENCE</scope>
    <source>
        <strain evidence="3">BS</strain>
    </source>
</reference>
<dbReference type="Proteomes" id="UP000245060">
    <property type="component" value="Unassembled WGS sequence"/>
</dbReference>
<proteinExistence type="predicted"/>
<evidence type="ECO:0000256" key="1">
    <source>
        <dbReference type="ARBA" id="ARBA00023002"/>
    </source>
</evidence>
<keyword evidence="5" id="KW-1185">Reference proteome</keyword>
<dbReference type="InterPro" id="IPR040165">
    <property type="entry name" value="Diminuto-like"/>
</dbReference>
<dbReference type="InterPro" id="IPR036318">
    <property type="entry name" value="FAD-bd_PCMH-like_sf"/>
</dbReference>
<reference evidence="4" key="3">
    <citation type="journal article" date="2022" name="Microbiol. Resour. Announc.">
        <title>Draft Genome Sequences of Eight Mycobacterium montefiorense Strains Isolated from Salamanders in Captivity.</title>
        <authorList>
            <person name="Komine T."/>
            <person name="Ihara H."/>
            <person name="Fukano H."/>
            <person name="Hoshino Y."/>
            <person name="Kurata O."/>
            <person name="Wada S."/>
        </authorList>
    </citation>
    <scope>NUCLEOTIDE SEQUENCE</scope>
    <source>
        <strain evidence="4">NJB18185</strain>
    </source>
</reference>
<keyword evidence="1" id="KW-0560">Oxidoreductase</keyword>
<dbReference type="EMBL" id="BQYH01000016">
    <property type="protein sequence ID" value="GKU72735.1"/>
    <property type="molecule type" value="Genomic_DNA"/>
</dbReference>
<evidence type="ECO:0000313" key="6">
    <source>
        <dbReference type="Proteomes" id="UP001139505"/>
    </source>
</evidence>
<dbReference type="PANTHER" id="PTHR10801:SF0">
    <property type="entry name" value="DELTA(24)-STEROL REDUCTASE"/>
    <property type="match status" value="1"/>
</dbReference>
<comment type="caution">
    <text evidence="4">The sequence shown here is derived from an EMBL/GenBank/DDBJ whole genome shotgun (WGS) entry which is preliminary data.</text>
</comment>
<dbReference type="EMBL" id="BFCH01000002">
    <property type="protein sequence ID" value="GBG35926.1"/>
    <property type="molecule type" value="Genomic_DNA"/>
</dbReference>
<dbReference type="PANTHER" id="PTHR10801">
    <property type="entry name" value="24-DEHYDROCHOLESTEROL REDUCTASE"/>
    <property type="match status" value="1"/>
</dbReference>
<dbReference type="AlphaFoldDB" id="A0AA37PM14"/>
<dbReference type="Gene3D" id="3.30.465.10">
    <property type="match status" value="1"/>
</dbReference>
<dbReference type="SUPFAM" id="SSF56176">
    <property type="entry name" value="FAD-binding/transporter-associated domain-like"/>
    <property type="match status" value="1"/>
</dbReference>
<dbReference type="InterPro" id="IPR006094">
    <property type="entry name" value="Oxid_FAD_bind_N"/>
</dbReference>
<dbReference type="GO" id="GO:0050660">
    <property type="term" value="F:flavin adenine dinucleotide binding"/>
    <property type="evidence" value="ECO:0007669"/>
    <property type="project" value="InterPro"/>
</dbReference>
<name>A0AA37PM14_9MYCO</name>
<gene>
    <name evidence="3" type="ORF">MmonteBS_02980</name>
    <name evidence="4" type="ORF">NJB18185_25070</name>
</gene>
<reference evidence="5" key="2">
    <citation type="submission" date="2018-04" db="EMBL/GenBank/DDBJ databases">
        <title>Draft genome sequence of Mycobacterium montefiorense isolated from Japanese black salamander.</title>
        <authorList>
            <person name="Fukano H."/>
            <person name="Yoshida M."/>
            <person name="Shimizu A."/>
            <person name="Iwao H."/>
            <person name="Kurata O."/>
            <person name="Katayama Y."/>
            <person name="Omatsu T."/>
            <person name="Mizutani T."/>
            <person name="Wada S."/>
            <person name="Hoshino Y."/>
        </authorList>
    </citation>
    <scope>NUCLEOTIDE SEQUENCE [LARGE SCALE GENOMIC DNA]</scope>
    <source>
        <strain evidence="5">BS</strain>
    </source>
</reference>
<dbReference type="InterPro" id="IPR016169">
    <property type="entry name" value="FAD-bd_PCMH_sub2"/>
</dbReference>
<protein>
    <recommendedName>
        <fullName evidence="2">FAD linked oxidase N-terminal domain-containing protein</fullName>
    </recommendedName>
</protein>
<evidence type="ECO:0000313" key="3">
    <source>
        <dbReference type="EMBL" id="GBG35926.1"/>
    </source>
</evidence>
<evidence type="ECO:0000313" key="4">
    <source>
        <dbReference type="EMBL" id="GKU72735.1"/>
    </source>
</evidence>
<evidence type="ECO:0000313" key="5">
    <source>
        <dbReference type="Proteomes" id="UP000245060"/>
    </source>
</evidence>
<dbReference type="GO" id="GO:0016491">
    <property type="term" value="F:oxidoreductase activity"/>
    <property type="evidence" value="ECO:0007669"/>
    <property type="project" value="UniProtKB-KW"/>
</dbReference>
<organism evidence="4 6">
    <name type="scientific">Mycobacterium montefiorense</name>
    <dbReference type="NCBI Taxonomy" id="154654"/>
    <lineage>
        <taxon>Bacteria</taxon>
        <taxon>Bacillati</taxon>
        <taxon>Actinomycetota</taxon>
        <taxon>Actinomycetes</taxon>
        <taxon>Mycobacteriales</taxon>
        <taxon>Mycobacteriaceae</taxon>
        <taxon>Mycobacterium</taxon>
        <taxon>Mycobacterium simiae complex</taxon>
    </lineage>
</organism>
<reference evidence="4" key="4">
    <citation type="submission" date="2022-04" db="EMBL/GenBank/DDBJ databases">
        <authorList>
            <person name="Komine T."/>
            <person name="Fukano H."/>
            <person name="Wada S."/>
        </authorList>
    </citation>
    <scope>NUCLEOTIDE SEQUENCE</scope>
    <source>
        <strain evidence="4">NJB18185</strain>
    </source>
</reference>
<sequence>MTSAVRLAKPTSNLFRARTKRDGRGLDTSGLTGVLGIDAAAHTAEVAGMCTYEHLVAATLRYGLSPLVVPQLKTITVGGAVSGLGIVPQWSATRVGAGDGYPYRRWRIGHRIT</sequence>
<dbReference type="Proteomes" id="UP001139505">
    <property type="component" value="Unassembled WGS sequence"/>
</dbReference>
<accession>A0AA37PM14</accession>